<proteinExistence type="predicted"/>
<dbReference type="PROSITE" id="PS50112">
    <property type="entry name" value="PAS"/>
    <property type="match status" value="1"/>
</dbReference>
<keyword evidence="1" id="KW-0285">Flavoprotein</keyword>
<keyword evidence="3" id="KW-0157">Chromophore</keyword>
<gene>
    <name evidence="5" type="ORF">SAMN02745194_01451</name>
</gene>
<dbReference type="CDD" id="cd00130">
    <property type="entry name" value="PAS"/>
    <property type="match status" value="1"/>
</dbReference>
<accession>A0A1M6FHE5</accession>
<name>A0A1M6FHE5_9PROT</name>
<dbReference type="SUPFAM" id="SSF55785">
    <property type="entry name" value="PYP-like sensor domain (PAS domain)"/>
    <property type="match status" value="1"/>
</dbReference>
<evidence type="ECO:0000256" key="3">
    <source>
        <dbReference type="ARBA" id="ARBA00022991"/>
    </source>
</evidence>
<protein>
    <submittedName>
        <fullName evidence="5">PAS domain S-box-containing protein</fullName>
    </submittedName>
</protein>
<dbReference type="EMBL" id="FQZF01000007">
    <property type="protein sequence ID" value="SHI97171.1"/>
    <property type="molecule type" value="Genomic_DNA"/>
</dbReference>
<dbReference type="InterPro" id="IPR000014">
    <property type="entry name" value="PAS"/>
</dbReference>
<evidence type="ECO:0000256" key="2">
    <source>
        <dbReference type="ARBA" id="ARBA00022643"/>
    </source>
</evidence>
<dbReference type="Gene3D" id="3.30.450.20">
    <property type="entry name" value="PAS domain"/>
    <property type="match status" value="1"/>
</dbReference>
<sequence>MAEAPAPELSGSVGALSAALLGAALDVAGLAVIITDAPLDPPGPVIRYANAHFEAVTGYPAAEVIGRTPRMLQGPETDRAELHRLRQELEKTRHFIGAAVNYRKDGSSYLNEWVVLPILGLGRPLGETVTHWLSIQRDVSREGGPHPGAPALRARTAALLETVRAIAARTLTVPEEGRAFGSRLATLGRAQALAGAGGTDFPALLRAVLGPNSAGTTLQGPPVTLPPGTAEPLALALHELAAQSGEDVTVTWHIEEGLRLRLDWRARNAQASAQAWPMIEEALAFALGAETRLRHEGDHLHCTLAIPLGA</sequence>
<dbReference type="InterPro" id="IPR035965">
    <property type="entry name" value="PAS-like_dom_sf"/>
</dbReference>
<dbReference type="Proteomes" id="UP000184387">
    <property type="component" value="Unassembled WGS sequence"/>
</dbReference>
<dbReference type="STRING" id="198092.SAMN02745194_01451"/>
<feature type="domain" description="PAS" evidence="4">
    <location>
        <begin position="39"/>
        <end position="92"/>
    </location>
</feature>
<evidence type="ECO:0000313" key="5">
    <source>
        <dbReference type="EMBL" id="SHI97171.1"/>
    </source>
</evidence>
<evidence type="ECO:0000259" key="4">
    <source>
        <dbReference type="PROSITE" id="PS50112"/>
    </source>
</evidence>
<evidence type="ECO:0000256" key="1">
    <source>
        <dbReference type="ARBA" id="ARBA00022630"/>
    </source>
</evidence>
<organism evidence="5 6">
    <name type="scientific">Muricoccus roseus</name>
    <dbReference type="NCBI Taxonomy" id="198092"/>
    <lineage>
        <taxon>Bacteria</taxon>
        <taxon>Pseudomonadati</taxon>
        <taxon>Pseudomonadota</taxon>
        <taxon>Alphaproteobacteria</taxon>
        <taxon>Acetobacterales</taxon>
        <taxon>Roseomonadaceae</taxon>
        <taxon>Muricoccus</taxon>
    </lineage>
</organism>
<dbReference type="OrthoDB" id="7267626at2"/>
<dbReference type="NCBIfam" id="TIGR00229">
    <property type="entry name" value="sensory_box"/>
    <property type="match status" value="1"/>
</dbReference>
<reference evidence="5 6" key="1">
    <citation type="submission" date="2016-11" db="EMBL/GenBank/DDBJ databases">
        <authorList>
            <person name="Jaros S."/>
            <person name="Januszkiewicz K."/>
            <person name="Wedrychowicz H."/>
        </authorList>
    </citation>
    <scope>NUCLEOTIDE SEQUENCE [LARGE SCALE GENOMIC DNA]</scope>
    <source>
        <strain evidence="5 6">DSM 14916</strain>
    </source>
</reference>
<dbReference type="PANTHER" id="PTHR47429">
    <property type="entry name" value="PROTEIN TWIN LOV 1"/>
    <property type="match status" value="1"/>
</dbReference>
<dbReference type="Pfam" id="PF13426">
    <property type="entry name" value="PAS_9"/>
    <property type="match status" value="1"/>
</dbReference>
<keyword evidence="2" id="KW-0288">FMN</keyword>
<dbReference type="PANTHER" id="PTHR47429:SF2">
    <property type="entry name" value="PROTEIN TWIN LOV 1"/>
    <property type="match status" value="1"/>
</dbReference>
<keyword evidence="6" id="KW-1185">Reference proteome</keyword>
<dbReference type="RefSeq" id="WP_073133103.1">
    <property type="nucleotide sequence ID" value="NZ_FQZF01000007.1"/>
</dbReference>
<dbReference type="AlphaFoldDB" id="A0A1M6FHE5"/>
<evidence type="ECO:0000313" key="6">
    <source>
        <dbReference type="Proteomes" id="UP000184387"/>
    </source>
</evidence>